<dbReference type="PANTHER" id="PTHR34217">
    <property type="entry name" value="METAL-DEPENDENT CARBOXYPEPTIDASE"/>
    <property type="match status" value="1"/>
</dbReference>
<keyword evidence="2 6" id="KW-0479">Metal-binding</keyword>
<dbReference type="KEGG" id="pnl:PNK_0747"/>
<dbReference type="Gene3D" id="1.10.1370.30">
    <property type="match status" value="1"/>
</dbReference>
<dbReference type="SUPFAM" id="SSF55486">
    <property type="entry name" value="Metalloproteases ('zincins'), catalytic domain"/>
    <property type="match status" value="1"/>
</dbReference>
<dbReference type="GO" id="GO:0046872">
    <property type="term" value="F:metal ion binding"/>
    <property type="evidence" value="ECO:0007669"/>
    <property type="project" value="UniProtKB-UniRule"/>
</dbReference>
<gene>
    <name evidence="9" type="ORF">PNK_0747</name>
</gene>
<dbReference type="NCBIfam" id="TIGR02290">
    <property type="entry name" value="M3_fam_3"/>
    <property type="match status" value="1"/>
</dbReference>
<dbReference type="AlphaFoldDB" id="A0A0U5JEQ4"/>
<evidence type="ECO:0000256" key="6">
    <source>
        <dbReference type="RuleBase" id="RU003435"/>
    </source>
</evidence>
<organism evidence="9 10">
    <name type="scientific">Candidatus Protochlamydia naegleriophila</name>
    <dbReference type="NCBI Taxonomy" id="389348"/>
    <lineage>
        <taxon>Bacteria</taxon>
        <taxon>Pseudomonadati</taxon>
        <taxon>Chlamydiota</taxon>
        <taxon>Chlamydiia</taxon>
        <taxon>Parachlamydiales</taxon>
        <taxon>Parachlamydiaceae</taxon>
        <taxon>Candidatus Protochlamydia</taxon>
    </lineage>
</organism>
<dbReference type="GO" id="GO:0004181">
    <property type="term" value="F:metallocarboxypeptidase activity"/>
    <property type="evidence" value="ECO:0007669"/>
    <property type="project" value="InterPro"/>
</dbReference>
<dbReference type="PATRIC" id="fig|389348.3.peg.816"/>
<dbReference type="Proteomes" id="UP000069902">
    <property type="component" value="Chromosome cPNK"/>
</dbReference>
<accession>A0A0U5JEQ4</accession>
<dbReference type="STRING" id="389348.PNK_0747"/>
<keyword evidence="10" id="KW-1185">Reference proteome</keyword>
<dbReference type="InterPro" id="IPR013647">
    <property type="entry name" value="OligopepF_N_dom"/>
</dbReference>
<name>A0A0U5JEQ4_9BACT</name>
<evidence type="ECO:0000256" key="3">
    <source>
        <dbReference type="ARBA" id="ARBA00022801"/>
    </source>
</evidence>
<dbReference type="InterPro" id="IPR011977">
    <property type="entry name" value="Pept_M3B_clade3"/>
</dbReference>
<dbReference type="Pfam" id="PF08439">
    <property type="entry name" value="Peptidase_M3_N"/>
    <property type="match status" value="1"/>
</dbReference>
<feature type="domain" description="Oligopeptidase F N-terminal" evidence="8">
    <location>
        <begin position="106"/>
        <end position="170"/>
    </location>
</feature>
<evidence type="ECO:0000313" key="9">
    <source>
        <dbReference type="EMBL" id="CUI16373.1"/>
    </source>
</evidence>
<dbReference type="CDD" id="cd09607">
    <property type="entry name" value="M3B_PepF"/>
    <property type="match status" value="1"/>
</dbReference>
<evidence type="ECO:0000256" key="4">
    <source>
        <dbReference type="ARBA" id="ARBA00022833"/>
    </source>
</evidence>
<dbReference type="RefSeq" id="WP_059060382.1">
    <property type="nucleotide sequence ID" value="NZ_LN879502.1"/>
</dbReference>
<proteinExistence type="inferred from homology"/>
<dbReference type="GO" id="GO:0004222">
    <property type="term" value="F:metalloendopeptidase activity"/>
    <property type="evidence" value="ECO:0007669"/>
    <property type="project" value="InterPro"/>
</dbReference>
<dbReference type="InterPro" id="IPR001333">
    <property type="entry name" value="Peptidase_M32_Taq"/>
</dbReference>
<keyword evidence="3 6" id="KW-0378">Hydrolase</keyword>
<evidence type="ECO:0000259" key="8">
    <source>
        <dbReference type="Pfam" id="PF08439"/>
    </source>
</evidence>
<keyword evidence="1 6" id="KW-0645">Protease</keyword>
<evidence type="ECO:0000259" key="7">
    <source>
        <dbReference type="Pfam" id="PF01432"/>
    </source>
</evidence>
<dbReference type="Pfam" id="PF01432">
    <property type="entry name" value="Peptidase_M3"/>
    <property type="match status" value="1"/>
</dbReference>
<dbReference type="InterPro" id="IPR001567">
    <property type="entry name" value="Pept_M3A_M3B_dom"/>
</dbReference>
<reference evidence="10" key="1">
    <citation type="submission" date="2015-09" db="EMBL/GenBank/DDBJ databases">
        <authorList>
            <person name="Bertelli C."/>
        </authorList>
    </citation>
    <scope>NUCLEOTIDE SEQUENCE [LARGE SCALE GENOMIC DNA]</scope>
    <source>
        <strain evidence="10">KNic</strain>
    </source>
</reference>
<feature type="domain" description="Peptidase M3A/M3B catalytic" evidence="7">
    <location>
        <begin position="191"/>
        <end position="572"/>
    </location>
</feature>
<dbReference type="InterPro" id="IPR034006">
    <property type="entry name" value="M3B_PepF_2"/>
</dbReference>
<evidence type="ECO:0000256" key="1">
    <source>
        <dbReference type="ARBA" id="ARBA00022670"/>
    </source>
</evidence>
<evidence type="ECO:0000256" key="5">
    <source>
        <dbReference type="ARBA" id="ARBA00023049"/>
    </source>
</evidence>
<dbReference type="GO" id="GO:0006508">
    <property type="term" value="P:proteolysis"/>
    <property type="evidence" value="ECO:0007669"/>
    <property type="project" value="UniProtKB-KW"/>
</dbReference>
<comment type="similarity">
    <text evidence="6">Belongs to the peptidase M3 family.</text>
</comment>
<sequence>MSNHYSNRWELDSLFSGGSQSPALILALQTLKSDLEQMLPSPSAALHTIILALQDFDARCYELQALIDCLLSQNVNDEKAIQLQEQIVVIRALYENLSSVLDEYLSKLSESDFKQLLEHPDLQNITFSIQERREWNRELLPLAQEQLIHRLWINGYQGWNDMYEAFMGQFRIPFPDQAGAERLSVGQAENLLSHPDRKVRHTVFKEWEKTWSMHEGSFAQILNHLAGFRLQLYEARGWTSVLKEPLFCNRMQDTTLNSMWKAVERHKQGLVRYLNKRARLFDSSQLAWFDISAPLPQETLPFISFNEAAELIKSQFSKFSPRMGAFATKAFQNKWIEAEDREGKRAGGFCAHFPISQQSRIFMTYNGSMTNIFTLAHELGHAYHNEVVDPLPRFSQHYRMNVAETASTLCETIVIDSLIHQTTNLGLKTVLLDHKIQRAVVFLMNIHARFLFETRFYAERKKGFVLPSMLNSLMQEAQQEAFCNALSEWHPHFWVAKQHFYATSVPFYNFPYTFGYLFSLGIYAHLQQLGPKSCGKYDSLLADTGRMEVEKLAQKHLGVDLTQPDFWEKALELIEEDISKLLQII</sequence>
<evidence type="ECO:0000313" key="10">
    <source>
        <dbReference type="Proteomes" id="UP000069902"/>
    </source>
</evidence>
<dbReference type="PANTHER" id="PTHR34217:SF1">
    <property type="entry name" value="CARBOXYPEPTIDASE 1"/>
    <property type="match status" value="1"/>
</dbReference>
<keyword evidence="5 6" id="KW-0482">Metalloprotease</keyword>
<keyword evidence="4 6" id="KW-0862">Zinc</keyword>
<protein>
    <submittedName>
        <fullName evidence="9">Oligoendopeptidase F</fullName>
    </submittedName>
</protein>
<dbReference type="EMBL" id="LN879502">
    <property type="protein sequence ID" value="CUI16373.1"/>
    <property type="molecule type" value="Genomic_DNA"/>
</dbReference>
<comment type="cofactor">
    <cofactor evidence="6">
        <name>Zn(2+)</name>
        <dbReference type="ChEBI" id="CHEBI:29105"/>
    </cofactor>
    <text evidence="6">Binds 1 zinc ion.</text>
</comment>
<evidence type="ECO:0000256" key="2">
    <source>
        <dbReference type="ARBA" id="ARBA00022723"/>
    </source>
</evidence>
<dbReference type="InParanoid" id="A0A0U5JEQ4"/>